<feature type="region of interest" description="Disordered" evidence="2">
    <location>
        <begin position="101"/>
        <end position="213"/>
    </location>
</feature>
<dbReference type="InterPro" id="IPR052618">
    <property type="entry name" value="ComplexI_NDUFA12"/>
</dbReference>
<protein>
    <submittedName>
        <fullName evidence="3">Uncharacterized protein</fullName>
    </submittedName>
</protein>
<dbReference type="OrthoDB" id="10255576at2759"/>
<evidence type="ECO:0000256" key="1">
    <source>
        <dbReference type="ARBA" id="ARBA00007355"/>
    </source>
</evidence>
<dbReference type="AlphaFoldDB" id="A0A2S6C6Y9"/>
<evidence type="ECO:0000313" key="3">
    <source>
        <dbReference type="EMBL" id="PPJ55463.1"/>
    </source>
</evidence>
<evidence type="ECO:0000313" key="4">
    <source>
        <dbReference type="Proteomes" id="UP000237631"/>
    </source>
</evidence>
<proteinExistence type="inferred from homology"/>
<dbReference type="GO" id="GO:0045271">
    <property type="term" value="C:respiratory chain complex I"/>
    <property type="evidence" value="ECO:0007669"/>
    <property type="project" value="InterPro"/>
</dbReference>
<dbReference type="GO" id="GO:0032981">
    <property type="term" value="P:mitochondrial respiratory chain complex I assembly"/>
    <property type="evidence" value="ECO:0007669"/>
    <property type="project" value="TreeGrafter"/>
</dbReference>
<sequence length="213" mass="24444">MSKPGALARAWFKWKALRLPWRKTFLVGFDLSGNTFWEFKDALNAGRMRRIVKYSNKTPHYSDVKVTPQWHQWLRHTRDEPPTIQEQQYDVSRQAMMKRLAAEADERWNSKPSFLDSPTRNQPQPAMGVKDPGGYAPQTEPGASQGVRSAVDEPGKVENASRGQQEGLDEGRFKGKKTKDKKENPWEKLQPKGNAGENWQPEGWAPKPMERGR</sequence>
<dbReference type="PANTHER" id="PTHR32470:SF2">
    <property type="entry name" value="NADH DEHYDROGENASE [UBIQUINONE] 1 ALPHA SUBCOMPLEX ASSEMBLY FACTOR 2"/>
    <property type="match status" value="1"/>
</dbReference>
<accession>A0A2S6C6Y9</accession>
<evidence type="ECO:0000256" key="2">
    <source>
        <dbReference type="SAM" id="MobiDB-lite"/>
    </source>
</evidence>
<keyword evidence="4" id="KW-1185">Reference proteome</keyword>
<dbReference type="GO" id="GO:0005739">
    <property type="term" value="C:mitochondrion"/>
    <property type="evidence" value="ECO:0007669"/>
    <property type="project" value="TreeGrafter"/>
</dbReference>
<dbReference type="EMBL" id="PNEN01000539">
    <property type="protein sequence ID" value="PPJ55463.1"/>
    <property type="molecule type" value="Genomic_DNA"/>
</dbReference>
<feature type="compositionally biased region" description="Polar residues" evidence="2">
    <location>
        <begin position="110"/>
        <end position="124"/>
    </location>
</feature>
<name>A0A2S6C6Y9_9PEZI</name>
<gene>
    <name evidence="3" type="ORF">CBER1_08030</name>
</gene>
<comment type="caution">
    <text evidence="3">The sequence shown here is derived from an EMBL/GenBank/DDBJ whole genome shotgun (WGS) entry which is preliminary data.</text>
</comment>
<dbReference type="STRING" id="357750.A0A2S6C6Y9"/>
<dbReference type="Pfam" id="PF05071">
    <property type="entry name" value="NDUFA12"/>
    <property type="match status" value="1"/>
</dbReference>
<dbReference type="Proteomes" id="UP000237631">
    <property type="component" value="Unassembled WGS sequence"/>
</dbReference>
<feature type="compositionally biased region" description="Basic and acidic residues" evidence="2">
    <location>
        <begin position="180"/>
        <end position="190"/>
    </location>
</feature>
<reference evidence="4" key="1">
    <citation type="journal article" date="2017" name="bioRxiv">
        <title>Conservation of a gene cluster reveals novel cercosporin biosynthetic mechanisms and extends production to the genus Colletotrichum.</title>
        <authorList>
            <person name="de Jonge R."/>
            <person name="Ebert M.K."/>
            <person name="Huitt-Roehl C.R."/>
            <person name="Pal P."/>
            <person name="Suttle J.C."/>
            <person name="Spanner R.E."/>
            <person name="Neubauer J.D."/>
            <person name="Jurick W.M.II."/>
            <person name="Stott K.A."/>
            <person name="Secor G.A."/>
            <person name="Thomma B.P.H.J."/>
            <person name="Van de Peer Y."/>
            <person name="Townsend C.A."/>
            <person name="Bolton M.D."/>
        </authorList>
    </citation>
    <scope>NUCLEOTIDE SEQUENCE [LARGE SCALE GENOMIC DNA]</scope>
    <source>
        <strain evidence="4">CBS538.71</strain>
    </source>
</reference>
<dbReference type="InterPro" id="IPR007763">
    <property type="entry name" value="NDUFA12"/>
</dbReference>
<organism evidence="3 4">
    <name type="scientific">Cercospora berteroae</name>
    <dbReference type="NCBI Taxonomy" id="357750"/>
    <lineage>
        <taxon>Eukaryota</taxon>
        <taxon>Fungi</taxon>
        <taxon>Dikarya</taxon>
        <taxon>Ascomycota</taxon>
        <taxon>Pezizomycotina</taxon>
        <taxon>Dothideomycetes</taxon>
        <taxon>Dothideomycetidae</taxon>
        <taxon>Mycosphaerellales</taxon>
        <taxon>Mycosphaerellaceae</taxon>
        <taxon>Cercospora</taxon>
    </lineage>
</organism>
<comment type="similarity">
    <text evidence="1">Belongs to the complex I NDUFA12 subunit family.</text>
</comment>
<dbReference type="PANTHER" id="PTHR32470">
    <property type="entry name" value="ADH DEHYDROGENASE [UBIQUINONE] 1 ALPHA SUBCOMPLEX ASSEMBLY FACTOR 2"/>
    <property type="match status" value="1"/>
</dbReference>